<evidence type="ECO:0000313" key="15">
    <source>
        <dbReference type="EMBL" id="TPX48709.1"/>
    </source>
</evidence>
<dbReference type="EC" id="2.4.1.256" evidence="4 14"/>
<evidence type="ECO:0000256" key="14">
    <source>
        <dbReference type="PIRNR" id="PIRNR028810"/>
    </source>
</evidence>
<evidence type="ECO:0000256" key="13">
    <source>
        <dbReference type="ARBA" id="ARBA00048064"/>
    </source>
</evidence>
<comment type="subcellular location">
    <subcellularLocation>
        <location evidence="1">Endoplasmic reticulum membrane</location>
        <topology evidence="1">Multi-pass membrane protein</topology>
    </subcellularLocation>
</comment>
<evidence type="ECO:0000256" key="1">
    <source>
        <dbReference type="ARBA" id="ARBA00004477"/>
    </source>
</evidence>
<proteinExistence type="inferred from homology"/>
<keyword evidence="11 14" id="KW-0472">Membrane</keyword>
<feature type="transmembrane region" description="Helical" evidence="14">
    <location>
        <begin position="354"/>
        <end position="374"/>
    </location>
</feature>
<dbReference type="GO" id="GO:0106073">
    <property type="term" value="F:dolichyl pyrophosphate Glc2Man9GlcNAc2 alpha-1,2-glucosyltransferase activity"/>
    <property type="evidence" value="ECO:0007669"/>
    <property type="project" value="UniProtKB-UniRule"/>
</dbReference>
<comment type="catalytic activity">
    <reaction evidence="13">
        <text>an alpha-D-Glc-(1-&gt;3)-alpha-D-Glc-(1-&gt;3)-alpha-D-Man-(1-&gt;2)-alpha-D-Man-(1-&gt;2)-alpha-D-Man-(1-&gt;3)-[alpha-D-Man-(1-&gt;2)-alpha-D-Man-(1-&gt;3)-[alpha-D-Man-(1-&gt;2)-alpha-D-Man-(1-&gt;6)]-alpha-D-Man-(1-&gt;6)]-beta-D-Man-(1-&gt;4)-beta-D-GlcNAc-(1-&gt;4)-alpha-D-GlcNAc-diphospho-di-trans,poly-cis-dolichol + a di-trans,poly-cis-dolichyl beta-D-glucosyl phosphate = a alpha-D-Glc-(1-&gt;2)-alpha-D-Glc-(1-&gt;3)-alpha-D-Glc-(1-&gt;3)-alpha-D-Man-(1-&gt;2)-alpha-D-Man-(1-&gt;2)-alpha-D-Man-(1-&gt;3)-[alpha-D-Man-(1-&gt;2)-alpha-D-Man-(1-&gt;3)-[alpha-D-Man-(1-&gt;2)-alpha-D-Man-(1-&gt;6)]-alpha-D-Man-(1-&gt;6)]-beta-D-Man-(1-&gt;4)-beta-D-GlcNAc-(1-&gt;4)-alpha-D-GlcNAc-diphospho-di-trans,poly-cis-dolichol + a di-trans,poly-cis-dolichyl phosphate + H(+)</text>
        <dbReference type="Rhea" id="RHEA:29543"/>
        <dbReference type="Rhea" id="RHEA-COMP:19498"/>
        <dbReference type="Rhea" id="RHEA-COMP:19502"/>
        <dbReference type="Rhea" id="RHEA-COMP:19512"/>
        <dbReference type="Rhea" id="RHEA-COMP:19522"/>
        <dbReference type="ChEBI" id="CHEBI:15378"/>
        <dbReference type="ChEBI" id="CHEBI:57525"/>
        <dbReference type="ChEBI" id="CHEBI:57683"/>
        <dbReference type="ChEBI" id="CHEBI:132522"/>
        <dbReference type="ChEBI" id="CHEBI:132523"/>
        <dbReference type="EC" id="2.4.1.256"/>
    </reaction>
    <physiologicalReaction direction="left-to-right" evidence="13">
        <dbReference type="Rhea" id="RHEA:29544"/>
    </physiologicalReaction>
</comment>
<evidence type="ECO:0000256" key="11">
    <source>
        <dbReference type="ARBA" id="ARBA00023136"/>
    </source>
</evidence>
<evidence type="ECO:0000256" key="6">
    <source>
        <dbReference type="ARBA" id="ARBA00022676"/>
    </source>
</evidence>
<dbReference type="EMBL" id="QEAN01000026">
    <property type="protein sequence ID" value="TPX52893.1"/>
    <property type="molecule type" value="Genomic_DNA"/>
</dbReference>
<evidence type="ECO:0000256" key="3">
    <source>
        <dbReference type="ARBA" id="ARBA00010600"/>
    </source>
</evidence>
<evidence type="ECO:0000313" key="16">
    <source>
        <dbReference type="EMBL" id="TPX52893.1"/>
    </source>
</evidence>
<evidence type="ECO:0000256" key="4">
    <source>
        <dbReference type="ARBA" id="ARBA00011967"/>
    </source>
</evidence>
<feature type="transmembrane region" description="Helical" evidence="14">
    <location>
        <begin position="427"/>
        <end position="445"/>
    </location>
</feature>
<evidence type="ECO:0000256" key="5">
    <source>
        <dbReference type="ARBA" id="ARBA00018512"/>
    </source>
</evidence>
<evidence type="ECO:0000256" key="10">
    <source>
        <dbReference type="ARBA" id="ARBA00022989"/>
    </source>
</evidence>
<dbReference type="PANTHER" id="PTHR12989">
    <property type="entry name" value="ALPHA-1,2-GLUCOSYLTRANSFERASE ALG10"/>
    <property type="match status" value="1"/>
</dbReference>
<keyword evidence="8 14" id="KW-0812">Transmembrane</keyword>
<sequence length="463" mass="53666">MIKVGQFSLVLTILILAYIYIQWKLISPTVTSPYMDEKFHIPQALKYCHGRLFDYDPKLTTPPGLYITSLALIYPFSRILPISQLCTVKVLRSINIIYGIGTHVVTYCIHQHLHPASRSRAWDVLAVSLFPVSFFFNFLYYTDSGSTFFVLVAYWCLLKRRYSASALVGLLAFSFRQSNILWVALMAWVALVQVIKEHASLAQKSMLDWHLRHVVAQRSFRQYINNLLVLGITNIASITTQLWPYLVALLLFGAYVGWNGGIVLGDKANHTPSLNVPQVFYYAAFLAFFTCPIILCSVDVKRLSSAKNLFRFATFLPLSTWIIARYTVSHPFLLSDNRHFSFYVWRYLFRAHPYIRYALVPAYWLSLWSVTSVLCDSQPLLFVVGYNLSVTITLVPSPLLEFRYFIIPYILFRLHVSQRCTTNVARMMELGMFIGINAITIWLFLERPFTWEHELDEVQRFMW</sequence>
<dbReference type="GO" id="GO:0006488">
    <property type="term" value="P:dolichol-linked oligosaccharide biosynthetic process"/>
    <property type="evidence" value="ECO:0007669"/>
    <property type="project" value="UniProtKB-UniRule"/>
</dbReference>
<dbReference type="EMBL" id="QEAM01000047">
    <property type="protein sequence ID" value="TPX48709.1"/>
    <property type="molecule type" value="Genomic_DNA"/>
</dbReference>
<keyword evidence="9" id="KW-0256">Endoplasmic reticulum</keyword>
<name>A0A507DAJ6_9FUNG</name>
<keyword evidence="6 14" id="KW-0328">Glycosyltransferase</keyword>
<dbReference type="InterPro" id="IPR016900">
    <property type="entry name" value="Alg10"/>
</dbReference>
<dbReference type="AlphaFoldDB" id="A0A507DAJ6"/>
<protein>
    <recommendedName>
        <fullName evidence="5 14">Dol-P-Glc:Glc(2)Man(9)GlcNAc(2)-PP-Dol alpha-1,2-glucosyltransferase</fullName>
        <ecNumber evidence="4 14">2.4.1.256</ecNumber>
    </recommendedName>
</protein>
<feature type="transmembrane region" description="Helical" evidence="14">
    <location>
        <begin position="380"/>
        <end position="406"/>
    </location>
</feature>
<keyword evidence="10 14" id="KW-1133">Transmembrane helix</keyword>
<accession>A0A507DAJ6</accession>
<feature type="transmembrane region" description="Helical" evidence="14">
    <location>
        <begin position="7"/>
        <end position="26"/>
    </location>
</feature>
<dbReference type="OrthoDB" id="4769at2759"/>
<evidence type="ECO:0000256" key="9">
    <source>
        <dbReference type="ARBA" id="ARBA00022824"/>
    </source>
</evidence>
<feature type="transmembrane region" description="Helical" evidence="14">
    <location>
        <begin position="138"/>
        <end position="158"/>
    </location>
</feature>
<dbReference type="GO" id="GO:0005789">
    <property type="term" value="C:endoplasmic reticulum membrane"/>
    <property type="evidence" value="ECO:0007669"/>
    <property type="project" value="UniProtKB-SubCell"/>
</dbReference>
<dbReference type="STRING" id="286115.A0A507DAJ6"/>
<organism evidence="15 18">
    <name type="scientific">Synchytrium endobioticum</name>
    <dbReference type="NCBI Taxonomy" id="286115"/>
    <lineage>
        <taxon>Eukaryota</taxon>
        <taxon>Fungi</taxon>
        <taxon>Fungi incertae sedis</taxon>
        <taxon>Chytridiomycota</taxon>
        <taxon>Chytridiomycota incertae sedis</taxon>
        <taxon>Chytridiomycetes</taxon>
        <taxon>Synchytriales</taxon>
        <taxon>Synchytriaceae</taxon>
        <taxon>Synchytrium</taxon>
    </lineage>
</organism>
<keyword evidence="17" id="KW-1185">Reference proteome</keyword>
<evidence type="ECO:0000256" key="2">
    <source>
        <dbReference type="ARBA" id="ARBA00004922"/>
    </source>
</evidence>
<dbReference type="PIRSF" id="PIRSF028810">
    <property type="entry name" value="Alpha1_2_glucosyltferase_Alg10"/>
    <property type="match status" value="1"/>
</dbReference>
<dbReference type="Proteomes" id="UP000317494">
    <property type="component" value="Unassembled WGS sequence"/>
</dbReference>
<comment type="caution">
    <text evidence="15">The sequence shown here is derived from an EMBL/GenBank/DDBJ whole genome shotgun (WGS) entry which is preliminary data.</text>
</comment>
<comment type="function">
    <text evidence="12">Dol-P-Glc:Glc(2)Man(9)GlcNAc(2)-PP-Dol alpha-1,2-glucosyltransferase that operates in the biosynthetic pathway of dolichol-linked oligosaccharides, the glycan precursors employed in protein asparagine (N)-glycosylation. The assembly of dolichol-linked oligosaccharides begins on the cytosolic side of the endoplasmic reticulum membrane and finishes in its lumen. The sequential addition of sugars to dolichol pyrophosphate produces dolichol-linked oligosaccharides containing fourteen sugars, including two GlcNAcs, nine mannoses and three glucoses. Once assembled, the oligosaccharide is transferred from the lipid to nascent proteins by oligosaccharyltransferases. In the lumen of the endoplasmic reticulum, adds the third and last glucose residue from dolichyl phosphate glucose (Dol-P-Glc) onto the lipid-linked oligosaccharide intermediate Glc(2)Man(9)GlcNAc(2)-PP-Dol to produce Glc(3)Man(9)GlcNAc(2)-PP-Dol.</text>
</comment>
<evidence type="ECO:0000256" key="7">
    <source>
        <dbReference type="ARBA" id="ARBA00022679"/>
    </source>
</evidence>
<reference evidence="17 18" key="1">
    <citation type="journal article" date="2019" name="Sci. Rep.">
        <title>Comparative genomics of chytrid fungi reveal insights into the obligate biotrophic and pathogenic lifestyle of Synchytrium endobioticum.</title>
        <authorList>
            <person name="van de Vossenberg B.T.L.H."/>
            <person name="Warris S."/>
            <person name="Nguyen H.D.T."/>
            <person name="van Gent-Pelzer M.P.E."/>
            <person name="Joly D.L."/>
            <person name="van de Geest H.C."/>
            <person name="Bonants P.J.M."/>
            <person name="Smith D.S."/>
            <person name="Levesque C.A."/>
            <person name="van der Lee T.A.J."/>
        </authorList>
    </citation>
    <scope>NUCLEOTIDE SEQUENCE [LARGE SCALE GENOMIC DNA]</scope>
    <source>
        <strain evidence="15 18">LEV6574</strain>
        <strain evidence="16 17">MB42</strain>
    </source>
</reference>
<dbReference type="Proteomes" id="UP000320475">
    <property type="component" value="Unassembled WGS sequence"/>
</dbReference>
<dbReference type="PANTHER" id="PTHR12989:SF10">
    <property type="entry name" value="DOL-P-GLC:GLC(2)MAN(9)GLCNAC(2)-PP-DOL ALPHA-1,2-GLUCOSYLTRANSFERASE-RELATED"/>
    <property type="match status" value="1"/>
</dbReference>
<evidence type="ECO:0000313" key="18">
    <source>
        <dbReference type="Proteomes" id="UP000320475"/>
    </source>
</evidence>
<comment type="caution">
    <text evidence="14">Lacks conserved residue(s) required for the propagation of feature annotation.</text>
</comment>
<feature type="transmembrane region" description="Helical" evidence="14">
    <location>
        <begin position="279"/>
        <end position="300"/>
    </location>
</feature>
<gene>
    <name evidence="15" type="primary">DIE2</name>
    <name evidence="15" type="ORF">SeLEV6574_g01884</name>
    <name evidence="16" type="ORF">SeMB42_g01118</name>
</gene>
<dbReference type="Pfam" id="PF04922">
    <property type="entry name" value="DIE2_ALG10"/>
    <property type="match status" value="1"/>
</dbReference>
<comment type="pathway">
    <text evidence="2">Protein modification; protein glycosylation.</text>
</comment>
<evidence type="ECO:0000256" key="12">
    <source>
        <dbReference type="ARBA" id="ARBA00044727"/>
    </source>
</evidence>
<dbReference type="VEuPathDB" id="FungiDB:SeMB42_g01118"/>
<keyword evidence="7 15" id="KW-0808">Transferase</keyword>
<evidence type="ECO:0000313" key="17">
    <source>
        <dbReference type="Proteomes" id="UP000317494"/>
    </source>
</evidence>
<evidence type="ECO:0000256" key="8">
    <source>
        <dbReference type="ARBA" id="ARBA00022692"/>
    </source>
</evidence>
<comment type="similarity">
    <text evidence="3 14">Belongs to the ALG10 glucosyltransferase family.</text>
</comment>
<feature type="transmembrane region" description="Helical" evidence="14">
    <location>
        <begin position="242"/>
        <end position="258"/>
    </location>
</feature>